<sequence length="68" mass="7991">MPAAVRFAPFLCYGKGEFSLKKDNLIRYSMQLAFLKQLLEKKLISDREYSLIKNRLMKDYKIVSDLLS</sequence>
<reference evidence="2 3" key="1">
    <citation type="submission" date="2008-12" db="EMBL/GenBank/DDBJ databases">
        <authorList>
            <person name="Fulton L."/>
            <person name="Clifton S."/>
            <person name="Fulton B."/>
            <person name="Xu J."/>
            <person name="Minx P."/>
            <person name="Pepin K.H."/>
            <person name="Johnson M."/>
            <person name="Bhonagiri V."/>
            <person name="Nash W.E."/>
            <person name="Mardis E.R."/>
            <person name="Wilson R.K."/>
        </authorList>
    </citation>
    <scope>NUCLEOTIDE SEQUENCE [LARGE SCALE GENOMIC DNA]</scope>
    <source>
        <strain evidence="2 3">DSM 12042</strain>
    </source>
</reference>
<gene>
    <name evidence="2" type="ORF">HOLDEFILI_03349</name>
</gene>
<evidence type="ECO:0000313" key="3">
    <source>
        <dbReference type="Proteomes" id="UP000005950"/>
    </source>
</evidence>
<organism evidence="2 3">
    <name type="scientific">Holdemania filiformis DSM 12042</name>
    <dbReference type="NCBI Taxonomy" id="545696"/>
    <lineage>
        <taxon>Bacteria</taxon>
        <taxon>Bacillati</taxon>
        <taxon>Bacillota</taxon>
        <taxon>Erysipelotrichia</taxon>
        <taxon>Erysipelotrichales</taxon>
        <taxon>Erysipelotrichaceae</taxon>
        <taxon>Holdemania</taxon>
    </lineage>
</organism>
<dbReference type="eggNOG" id="ENOG5033D9A">
    <property type="taxonomic scope" value="Bacteria"/>
</dbReference>
<name>B9YBZ2_9FIRM</name>
<comment type="caution">
    <text evidence="2">The sequence shown here is derived from an EMBL/GenBank/DDBJ whole genome shotgun (WGS) entry which is preliminary data.</text>
</comment>
<feature type="domain" description="SHOCT-like" evidence="1">
    <location>
        <begin position="24"/>
        <end position="64"/>
    </location>
</feature>
<dbReference type="STRING" id="545696.HOLDEFILI_03349"/>
<dbReference type="RefSeq" id="WP_006060503.1">
    <property type="nucleotide sequence ID" value="NZ_GG657561.1"/>
</dbReference>
<dbReference type="Pfam" id="PF20612">
    <property type="entry name" value="SHOCT_2"/>
    <property type="match status" value="1"/>
</dbReference>
<accession>B9YBZ2</accession>
<dbReference type="AlphaFoldDB" id="B9YBZ2"/>
<dbReference type="Proteomes" id="UP000005950">
    <property type="component" value="Unassembled WGS sequence"/>
</dbReference>
<evidence type="ECO:0000313" key="2">
    <source>
        <dbReference type="EMBL" id="EEF66495.1"/>
    </source>
</evidence>
<dbReference type="GeneID" id="86057342"/>
<protein>
    <recommendedName>
        <fullName evidence="1">SHOCT-like domain-containing protein</fullName>
    </recommendedName>
</protein>
<proteinExistence type="predicted"/>
<dbReference type="HOGENOM" id="CLU_197442_0_0_9"/>
<dbReference type="InterPro" id="IPR046749">
    <property type="entry name" value="SHOCT_2"/>
</dbReference>
<dbReference type="EMBL" id="ACCF01000210">
    <property type="protein sequence ID" value="EEF66495.1"/>
    <property type="molecule type" value="Genomic_DNA"/>
</dbReference>
<reference evidence="2 3" key="2">
    <citation type="submission" date="2009-02" db="EMBL/GenBank/DDBJ databases">
        <title>Draft genome sequence of Holdemania filiformis DSM 12042.</title>
        <authorList>
            <person name="Sudarsanam P."/>
            <person name="Ley R."/>
            <person name="Guruge J."/>
            <person name="Turnbaugh P.J."/>
            <person name="Mahowald M."/>
            <person name="Liep D."/>
            <person name="Gordon J."/>
        </authorList>
    </citation>
    <scope>NUCLEOTIDE SEQUENCE [LARGE SCALE GENOMIC DNA]</scope>
    <source>
        <strain evidence="2 3">DSM 12042</strain>
    </source>
</reference>
<evidence type="ECO:0000259" key="1">
    <source>
        <dbReference type="Pfam" id="PF20612"/>
    </source>
</evidence>